<dbReference type="Pfam" id="PF09743">
    <property type="entry name" value="E3_UFM1_ligase"/>
    <property type="match status" value="1"/>
</dbReference>
<feature type="compositionally biased region" description="Basic residues" evidence="5">
    <location>
        <begin position="460"/>
        <end position="469"/>
    </location>
</feature>
<feature type="domain" description="E3 UFM1-protein ligase-like C-terminal" evidence="8">
    <location>
        <begin position="733"/>
        <end position="846"/>
    </location>
</feature>
<dbReference type="Proteomes" id="UP001187471">
    <property type="component" value="Unassembled WGS sequence"/>
</dbReference>
<reference evidence="9" key="1">
    <citation type="submission" date="2022-12" db="EMBL/GenBank/DDBJ databases">
        <title>Draft genome assemblies for two species of Escallonia (Escalloniales).</title>
        <authorList>
            <person name="Chanderbali A."/>
            <person name="Dervinis C."/>
            <person name="Anghel I."/>
            <person name="Soltis D."/>
            <person name="Soltis P."/>
            <person name="Zapata F."/>
        </authorList>
    </citation>
    <scope>NUCLEOTIDE SEQUENCE</scope>
    <source>
        <strain evidence="9">UCBG92.1500</strain>
        <tissue evidence="9">Leaf</tissue>
    </source>
</reference>
<feature type="compositionally biased region" description="Basic and acidic residues" evidence="5">
    <location>
        <begin position="479"/>
        <end position="494"/>
    </location>
</feature>
<evidence type="ECO:0008006" key="11">
    <source>
        <dbReference type="Google" id="ProtNLM"/>
    </source>
</evidence>
<evidence type="ECO:0000256" key="1">
    <source>
        <dbReference type="ARBA" id="ARBA00010789"/>
    </source>
</evidence>
<keyword evidence="10" id="KW-1185">Reference proteome</keyword>
<dbReference type="InterPro" id="IPR056579">
    <property type="entry name" value="Ufl1_N"/>
</dbReference>
<evidence type="ECO:0000313" key="9">
    <source>
        <dbReference type="EMBL" id="KAK2974059.1"/>
    </source>
</evidence>
<dbReference type="GO" id="GO:0061666">
    <property type="term" value="F:UFM1 ligase activity"/>
    <property type="evidence" value="ECO:0007669"/>
    <property type="project" value="InterPro"/>
</dbReference>
<feature type="coiled-coil region" evidence="4">
    <location>
        <begin position="546"/>
        <end position="580"/>
    </location>
</feature>
<dbReference type="EMBL" id="JAVXUO010002344">
    <property type="protein sequence ID" value="KAK2974059.1"/>
    <property type="molecule type" value="Genomic_DNA"/>
</dbReference>
<feature type="domain" description="E3 UFM1-protein ligase 1-like N-terminal" evidence="6">
    <location>
        <begin position="4"/>
        <end position="288"/>
    </location>
</feature>
<sequence>MDEELLELQRQFEFAQQAKSSIRLSERNVVELVQKLQHLQIIDFDLLHTVSGKEYITPEQLRLEIEAEIRRLGRVSLIDLADTTGVDLYHVEKQAQYIVCNDSSLMLINGEIIMNSYWDTVAEDVNERLQECSQIALAEIAAQFQVGSELIVTVLEPRLGTLVKGRLEGGQLYTPAYVARVNAMVRGAARGITVPMNLSALWGLLQSLLQEMEGASGVAVGGSFFQSLFNGLVKDVQILGSLRAGVHWTPNVFATAQKECVDSFFSQNSFISYEALHKLGIQQPIQFLQSRFHEGIPLATTFVHPSMIEMLDAAAEDAIERGSWTDSLSVLPASFLPEDASKILSLCPSVQKALKSNNALLLGDSYVFSNGFVKDLFDRLEKEMETLPLSVLDLHPAKAVKFGNESSGDLAESTETGSESGFSKQVLEKGSKKKKGKSLGNTKTVAAESLPDNQESVSTKSKKNQRKGKATSSSQISDSKSDSRKDVEKMKEDDLTEFSKERLIQKILTLVPDFEDQGAYNPETVLEPLANHLRPMLLSSWKERRKVALTGNAQKMKQLLDTLQRKLDESSLNMQLYEKALNLFEDDQSASVLLHRHLLRTQATSMVDILLHHLDMHNKMKLGIEVADFQNVEAVSLSSGERIAIAKSFPGPLSVKAVAVVEALEGKVSACWLETRSLLLKQIMPKKIGEVGPLFCSLSIFREAFVLHGSKYLFLFLHMFSGLILKKLDKKLDRTLLHSYRKDLTSQVSAETDPVSLLPKVVSLLYIQVYGRALQAPGRAISVAVSRLKDKLDDSAYKILMDYQGATVTLLGLMSAATGDEEDCTSDRILSKKELLETLMPALKGLVLRTS</sequence>
<comment type="caution">
    <text evidence="9">The sequence shown here is derived from an EMBL/GenBank/DDBJ whole genome shotgun (WGS) entry which is preliminary data.</text>
</comment>
<organism evidence="9 10">
    <name type="scientific">Escallonia rubra</name>
    <dbReference type="NCBI Taxonomy" id="112253"/>
    <lineage>
        <taxon>Eukaryota</taxon>
        <taxon>Viridiplantae</taxon>
        <taxon>Streptophyta</taxon>
        <taxon>Embryophyta</taxon>
        <taxon>Tracheophyta</taxon>
        <taxon>Spermatophyta</taxon>
        <taxon>Magnoliopsida</taxon>
        <taxon>eudicotyledons</taxon>
        <taxon>Gunneridae</taxon>
        <taxon>Pentapetalae</taxon>
        <taxon>asterids</taxon>
        <taxon>campanulids</taxon>
        <taxon>Escalloniales</taxon>
        <taxon>Escalloniaceae</taxon>
        <taxon>Escallonia</taxon>
    </lineage>
</organism>
<evidence type="ECO:0000259" key="6">
    <source>
        <dbReference type="Pfam" id="PF09743"/>
    </source>
</evidence>
<dbReference type="PANTHER" id="PTHR31057:SF0">
    <property type="entry name" value="E3 UFM1-PROTEIN LIGASE 1"/>
    <property type="match status" value="1"/>
</dbReference>
<dbReference type="PANTHER" id="PTHR31057">
    <property type="entry name" value="E3 UFM1-PROTEIN LIGASE 1"/>
    <property type="match status" value="1"/>
</dbReference>
<dbReference type="Pfam" id="PF25041">
    <property type="entry name" value="UFL1_C"/>
    <property type="match status" value="1"/>
</dbReference>
<dbReference type="GO" id="GO:0032434">
    <property type="term" value="P:regulation of proteasomal ubiquitin-dependent protein catabolic process"/>
    <property type="evidence" value="ECO:0007669"/>
    <property type="project" value="TreeGrafter"/>
</dbReference>
<dbReference type="InterPro" id="IPR018611">
    <property type="entry name" value="Ufl1"/>
</dbReference>
<keyword evidence="3" id="KW-0833">Ubl conjugation pathway</keyword>
<gene>
    <name evidence="9" type="ORF">RJ640_015391</name>
</gene>
<dbReference type="GO" id="GO:0034976">
    <property type="term" value="P:response to endoplasmic reticulum stress"/>
    <property type="evidence" value="ECO:0007669"/>
    <property type="project" value="TreeGrafter"/>
</dbReference>
<protein>
    <recommendedName>
        <fullName evidence="11">E3 UFM1-protein ligase 1 homolog</fullName>
    </recommendedName>
</protein>
<evidence type="ECO:0000256" key="4">
    <source>
        <dbReference type="SAM" id="Coils"/>
    </source>
</evidence>
<evidence type="ECO:0000259" key="7">
    <source>
        <dbReference type="Pfam" id="PF23659"/>
    </source>
</evidence>
<feature type="region of interest" description="Disordered" evidence="5">
    <location>
        <begin position="404"/>
        <end position="494"/>
    </location>
</feature>
<evidence type="ECO:0000256" key="3">
    <source>
        <dbReference type="ARBA" id="ARBA00022786"/>
    </source>
</evidence>
<evidence type="ECO:0000313" key="10">
    <source>
        <dbReference type="Proteomes" id="UP001187471"/>
    </source>
</evidence>
<proteinExistence type="inferred from homology"/>
<keyword evidence="2" id="KW-0808">Transferase</keyword>
<feature type="domain" description="E3 UFM1-protein ligase 1-like" evidence="7">
    <location>
        <begin position="560"/>
        <end position="668"/>
    </location>
</feature>
<accession>A0AA88QNL0</accession>
<dbReference type="InterPro" id="IPR056761">
    <property type="entry name" value="Ufl1-like_C"/>
</dbReference>
<evidence type="ECO:0000259" key="8">
    <source>
        <dbReference type="Pfam" id="PF25041"/>
    </source>
</evidence>
<evidence type="ECO:0000256" key="5">
    <source>
        <dbReference type="SAM" id="MobiDB-lite"/>
    </source>
</evidence>
<keyword evidence="4" id="KW-0175">Coiled coil</keyword>
<evidence type="ECO:0000256" key="2">
    <source>
        <dbReference type="ARBA" id="ARBA00022679"/>
    </source>
</evidence>
<dbReference type="InterPro" id="IPR056580">
    <property type="entry name" value="Ufl1_dom"/>
</dbReference>
<dbReference type="Pfam" id="PF25870">
    <property type="entry name" value="WHD_UFL1_5th"/>
    <property type="match status" value="1"/>
</dbReference>
<dbReference type="GO" id="GO:0005789">
    <property type="term" value="C:endoplasmic reticulum membrane"/>
    <property type="evidence" value="ECO:0007669"/>
    <property type="project" value="TreeGrafter"/>
</dbReference>
<dbReference type="GO" id="GO:1990592">
    <property type="term" value="P:protein K69-linked ufmylation"/>
    <property type="evidence" value="ECO:0007669"/>
    <property type="project" value="TreeGrafter"/>
</dbReference>
<name>A0AA88QNL0_9ASTE</name>
<dbReference type="Pfam" id="PF23659">
    <property type="entry name" value="UFL1"/>
    <property type="match status" value="1"/>
</dbReference>
<dbReference type="AlphaFoldDB" id="A0AA88QNL0"/>
<comment type="similarity">
    <text evidence="1">Belongs to the UFL1 family.</text>
</comment>